<evidence type="ECO:0000256" key="2">
    <source>
        <dbReference type="ARBA" id="ARBA00022989"/>
    </source>
</evidence>
<dbReference type="InterPro" id="IPR011701">
    <property type="entry name" value="MFS"/>
</dbReference>
<keyword evidence="2 5" id="KW-1133">Transmembrane helix</keyword>
<dbReference type="AlphaFoldDB" id="A0A146GDK6"/>
<reference evidence="7" key="1">
    <citation type="journal article" date="2017" name="Genome Announc.">
        <title>Draft Genome Sequence of Terrimicrobium sacchariphilum NM-5T, a Facultative Anaerobic Soil Bacterium of the Class Spartobacteria.</title>
        <authorList>
            <person name="Qiu Y.L."/>
            <person name="Tourlousse D.M."/>
            <person name="Matsuura N."/>
            <person name="Ohashi A."/>
            <person name="Sekiguchi Y."/>
        </authorList>
    </citation>
    <scope>NUCLEOTIDE SEQUENCE [LARGE SCALE GENOMIC DNA]</scope>
    <source>
        <strain evidence="7">NM-5</strain>
    </source>
</reference>
<evidence type="ECO:0000313" key="6">
    <source>
        <dbReference type="EMBL" id="GAT35421.1"/>
    </source>
</evidence>
<feature type="transmembrane region" description="Helical" evidence="5">
    <location>
        <begin position="49"/>
        <end position="71"/>
    </location>
</feature>
<comment type="caution">
    <text evidence="6">The sequence shown here is derived from an EMBL/GenBank/DDBJ whole genome shotgun (WGS) entry which is preliminary data.</text>
</comment>
<evidence type="ECO:0000256" key="4">
    <source>
        <dbReference type="SAM" id="Coils"/>
    </source>
</evidence>
<dbReference type="PANTHER" id="PTHR23528">
    <property type="match status" value="1"/>
</dbReference>
<feature type="transmembrane region" description="Helical" evidence="5">
    <location>
        <begin position="364"/>
        <end position="390"/>
    </location>
</feature>
<dbReference type="SUPFAM" id="SSF103473">
    <property type="entry name" value="MFS general substrate transporter"/>
    <property type="match status" value="1"/>
</dbReference>
<organism evidence="6 7">
    <name type="scientific">Terrimicrobium sacchariphilum</name>
    <dbReference type="NCBI Taxonomy" id="690879"/>
    <lineage>
        <taxon>Bacteria</taxon>
        <taxon>Pseudomonadati</taxon>
        <taxon>Verrucomicrobiota</taxon>
        <taxon>Terrimicrobiia</taxon>
        <taxon>Terrimicrobiales</taxon>
        <taxon>Terrimicrobiaceae</taxon>
        <taxon>Terrimicrobium</taxon>
    </lineage>
</organism>
<feature type="transmembrane region" description="Helical" evidence="5">
    <location>
        <begin position="180"/>
        <end position="200"/>
    </location>
</feature>
<dbReference type="Proteomes" id="UP000076023">
    <property type="component" value="Unassembled WGS sequence"/>
</dbReference>
<dbReference type="Gene3D" id="1.20.1250.20">
    <property type="entry name" value="MFS general substrate transporter like domains"/>
    <property type="match status" value="1"/>
</dbReference>
<keyword evidence="3 5" id="KW-0472">Membrane</keyword>
<feature type="transmembrane region" description="Helical" evidence="5">
    <location>
        <begin position="139"/>
        <end position="160"/>
    </location>
</feature>
<dbReference type="EMBL" id="BDCO01000003">
    <property type="protein sequence ID" value="GAT35421.1"/>
    <property type="molecule type" value="Genomic_DNA"/>
</dbReference>
<evidence type="ECO:0000256" key="3">
    <source>
        <dbReference type="ARBA" id="ARBA00023136"/>
    </source>
</evidence>
<dbReference type="RefSeq" id="WP_075081233.1">
    <property type="nucleotide sequence ID" value="NZ_BDCO01000003.1"/>
</dbReference>
<evidence type="ECO:0000256" key="1">
    <source>
        <dbReference type="ARBA" id="ARBA00022692"/>
    </source>
</evidence>
<feature type="transmembrane region" description="Helical" evidence="5">
    <location>
        <begin position="329"/>
        <end position="352"/>
    </location>
</feature>
<feature type="transmembrane region" description="Helical" evidence="5">
    <location>
        <begin position="267"/>
        <end position="288"/>
    </location>
</feature>
<protein>
    <submittedName>
        <fullName evidence="6">Major facilitator superfamily protein</fullName>
    </submittedName>
</protein>
<gene>
    <name evidence="6" type="ORF">TSACC_3486</name>
</gene>
<feature type="transmembrane region" description="Helical" evidence="5">
    <location>
        <begin position="231"/>
        <end position="255"/>
    </location>
</feature>
<dbReference type="STRING" id="690879.TSACC_3486"/>
<feature type="transmembrane region" description="Helical" evidence="5">
    <location>
        <begin position="12"/>
        <end position="37"/>
    </location>
</feature>
<dbReference type="InParanoid" id="A0A146GDK6"/>
<evidence type="ECO:0000313" key="7">
    <source>
        <dbReference type="Proteomes" id="UP000076023"/>
    </source>
</evidence>
<evidence type="ECO:0000256" key="5">
    <source>
        <dbReference type="SAM" id="Phobius"/>
    </source>
</evidence>
<sequence>MIVTCKQEIPRRWVIFAILPWASFTFNSAVVGTAFLFSLKKFIENPAGLTFIMSIPGILAMAVSPVASFLSDRIWTRFGRRKPFIIVSWTGMLTAMILMPLMPNFWLLLAAYILYHFSSDLNSPMEPLKQEIIPPKDRVWATGAMAWCSNLATMTFYFVMLGRFDDVSYLAGLKLDGEWVIYWSAGLLLALLLLLIILGIKETDPKSSLRGQKLTLRNFVGGLLDRELWPVYLLVFGNACLNFYAGLGALSNLLYTDQWDYTKQEMGVNVAIGGIANLFIIGLLTAFASKLNRMKAYQTTLCLSLLGNVLYYCYVEFVLPDKRPTLFEIIVFGETLSVLAILTGLLYVPLVYDYVRRNRMGTYAAGASIVGLAARLITLNGVGLFVTFYASVFQPPAGEMTRVVLHNPATRSEFVSFLQQASWPAVDSADPITADHLAADVWQANGMIAQTGRTWEIRHGNKDSETLEKRKTDLEAEKSALLSREAMARDMEAARLRKLGQDPSTAHPGHSLQPRIEELSHEIEKLDAILKTRAADFRKQVSTVLGGRLMADGDQLLDARMGQALVVEYAIAARPASRAIEQELDALRRQDPAVIDMRPVKIADGYGLAVSTLMTGGESSAEAQHRLQASLDHLGVSRQKSLVTADSTPASSRIQPAVTLDLQVVEEPLDTYVSPVSRLLHAMLAPFGHELNPARRLMATGSSLRDPAQTNHVRAIPGPVERSISVTAVLEPQAPGTPPRATPGNKLEEKLSLVAGDKAPEILAFYDRLEKAAAAQRITIAHPVLTSGYVRMRYDYMSGYLWMFFMGTIGIILTLVFGKLEARGIIRKRGVEEALAS</sequence>
<proteinExistence type="predicted"/>
<keyword evidence="4" id="KW-0175">Coiled coil</keyword>
<name>A0A146GDK6_TERSA</name>
<keyword evidence="7" id="KW-1185">Reference proteome</keyword>
<dbReference type="Pfam" id="PF07690">
    <property type="entry name" value="MFS_1"/>
    <property type="match status" value="1"/>
</dbReference>
<dbReference type="InterPro" id="IPR036259">
    <property type="entry name" value="MFS_trans_sf"/>
</dbReference>
<dbReference type="PANTHER" id="PTHR23528:SF1">
    <property type="entry name" value="MAJOR FACILITATOR SUPERFAMILY (MFS) PROFILE DOMAIN-CONTAINING PROTEIN"/>
    <property type="match status" value="1"/>
</dbReference>
<accession>A0A146GDK6</accession>
<feature type="coiled-coil region" evidence="4">
    <location>
        <begin position="457"/>
        <end position="484"/>
    </location>
</feature>
<dbReference type="GO" id="GO:0022857">
    <property type="term" value="F:transmembrane transporter activity"/>
    <property type="evidence" value="ECO:0007669"/>
    <property type="project" value="InterPro"/>
</dbReference>
<keyword evidence="1 5" id="KW-0812">Transmembrane</keyword>
<feature type="transmembrane region" description="Helical" evidence="5">
    <location>
        <begin position="83"/>
        <end position="99"/>
    </location>
</feature>
<feature type="transmembrane region" description="Helical" evidence="5">
    <location>
        <begin position="800"/>
        <end position="820"/>
    </location>
</feature>